<feature type="region of interest" description="Disordered" evidence="7">
    <location>
        <begin position="1065"/>
        <end position="1153"/>
    </location>
</feature>
<reference evidence="10 11" key="1">
    <citation type="submission" date="2024-01" db="EMBL/GenBank/DDBJ databases">
        <title>The complete chloroplast genome sequence of Lithospermum erythrorhizon: insights into the phylogenetic relationship among Boraginaceae species and the maternal lineages of purple gromwells.</title>
        <authorList>
            <person name="Okada T."/>
            <person name="Watanabe K."/>
        </authorList>
    </citation>
    <scope>NUCLEOTIDE SEQUENCE [LARGE SCALE GENOMIC DNA]</scope>
</reference>
<dbReference type="GO" id="GO:0007030">
    <property type="term" value="P:Golgi organization"/>
    <property type="evidence" value="ECO:0007669"/>
    <property type="project" value="TreeGrafter"/>
</dbReference>
<feature type="compositionally biased region" description="Polar residues" evidence="7">
    <location>
        <begin position="1388"/>
        <end position="1399"/>
    </location>
</feature>
<protein>
    <recommendedName>
        <fullName evidence="6">Protein transport protein sec16</fullName>
    </recommendedName>
</protein>
<dbReference type="GO" id="GO:0070971">
    <property type="term" value="C:endoplasmic reticulum exit site"/>
    <property type="evidence" value="ECO:0007669"/>
    <property type="project" value="TreeGrafter"/>
</dbReference>
<feature type="domain" description="Sec16 Sec23-binding" evidence="8">
    <location>
        <begin position="784"/>
        <end position="1046"/>
    </location>
</feature>
<sequence>MASHPLFQVEDQTDEDFFDKLVDDDDDLDFKGGVDSGVGSKDVAFVEGSEADEAKAFANLSIGEVESVEKKDNDFGNGGLGEELGLVGNGEVGGLESIAEVLVSGNVEGSNGLFAAGHPGLDATVDANCGDNSSPASSNCTVISKSGESLGSGIKEESLGSGIKEVGWSAFHTDSGHDDSNGFGSYSEFFTNLGENAGSAIGNVGGSVTPKASESSQPAYTGVSNGYDHYQAGYGYVAAAEQGNVVEHINSNQYLENLYPGWKFDPATGQWYQVEGNDFSTSVQGNLESNPASAWSFSDGKSEVSYLQNSAESVAGTMAESGRTETVTNLNQVSQFSGLDTPISSQSQFSQETANTRVASGWNQVSQVDSGYPSHMVFDPQYPGWYYDTISQEWRSLDSYTAATQSANQGQDQLHQNEFVGSNSYSHNDFQKTYADYNQVNQYASSQSFSSHSQDYNWGGSLNSYNSPASGVWEPERVIKNETVPNSSRNQQLENHYRQNVSEINGVSQHETDGYHRSNSYNGKVSQVQHDFPGVTRSHSLVSGENFTQFSHPRPEQIQQKFASNEYFGSQNSDSFPQQSFQSSQQYSHAPSPGRSSAGRPPHALVTFGFGGKLIIMKDASSLENISFPSQNDSGYAVSILNMSEVIVEKADAQSPWPGTCDYFHALCRQSVPGPLAGGSIGGKEVNKWLDEWISSLEFRDMDFRDRNALKQLLSLLIIACQHYGKLRTPFGTDPMLKENDLPGPAVAELFSSAKRDAAQYGSVAHCLQGVPSEAHLRATAAEVQSLLVSGKKKEALLSAQEGQLWGPALVLAAQLGNQFYVDTVKELALRQLVAGSPLRTLCLLIAGQPADVFSADTAASGSMPGVASYPQQSMQLGANGMLDDWEENLAVIASNRTKDDELVLIHLGDCLWRERADIFAAHICYLVAEANFEQYSDSARLCLVGADHLKFPRTYASPEAIQRTEIYEYSQALGNSQFVLIPFQPYKLVYAHMLAEVGRLSDALRYCQAVQKSLKTGRSPEVETLRQVASSLEERIKTHQQGGSTNLAPAKLVGKFLNFLSSLPPTGPSKLQEHPNQPMVPRVSTSQSTMEMSSLVPSTSMEPISEWTGDGSRRPMHNRSVSEPDFGRSPRQGQVDSAKDAGSMSNRGKAASRFGSFGSQLFQKTVGLVLKPRQERQAKLGDSNKFYYDENLKRWVEEGAELPAQEPALPPPPPTSSFQSGSGTNDNLKTAGRDDSHLSNGSPEDKSHTPIENSSGMPPLPPTSNQFSARGRMGVRSRYVDTFNQGGGNPTNLFSSPSVPFVRPAAAATNPKFFVPAPVSSSESRPDNVEGFSATDENPSVSTVNESFDSRASISSVPMQRYPSMDNISSNGPTNGDTPFLSHSRRTASWSGSLNESHSSTDRPEIKPLGEVLGMPPSSFIPNGSPLIHSSANSGSYGDELHEVEL</sequence>
<keyword evidence="5 6" id="KW-0931">ER-Golgi transport</keyword>
<organism evidence="10 11">
    <name type="scientific">Lithospermum erythrorhizon</name>
    <name type="common">Purple gromwell</name>
    <name type="synonym">Lithospermum officinale var. erythrorhizon</name>
    <dbReference type="NCBI Taxonomy" id="34254"/>
    <lineage>
        <taxon>Eukaryota</taxon>
        <taxon>Viridiplantae</taxon>
        <taxon>Streptophyta</taxon>
        <taxon>Embryophyta</taxon>
        <taxon>Tracheophyta</taxon>
        <taxon>Spermatophyta</taxon>
        <taxon>Magnoliopsida</taxon>
        <taxon>eudicotyledons</taxon>
        <taxon>Gunneridae</taxon>
        <taxon>Pentapetalae</taxon>
        <taxon>asterids</taxon>
        <taxon>lamiids</taxon>
        <taxon>Boraginales</taxon>
        <taxon>Boraginaceae</taxon>
        <taxon>Boraginoideae</taxon>
        <taxon>Lithospermeae</taxon>
        <taxon>Lithospermum</taxon>
    </lineage>
</organism>
<feature type="domain" description="Sec16 central conserved" evidence="9">
    <location>
        <begin position="603"/>
        <end position="725"/>
    </location>
</feature>
<dbReference type="GO" id="GO:0015031">
    <property type="term" value="P:protein transport"/>
    <property type="evidence" value="ECO:0007669"/>
    <property type="project" value="UniProtKB-KW"/>
</dbReference>
<feature type="region of interest" description="Disordered" evidence="7">
    <location>
        <begin position="1205"/>
        <end position="1274"/>
    </location>
</feature>
<dbReference type="GO" id="GO:0012507">
    <property type="term" value="C:ER to Golgi transport vesicle membrane"/>
    <property type="evidence" value="ECO:0007669"/>
    <property type="project" value="TreeGrafter"/>
</dbReference>
<feature type="compositionally biased region" description="Polar residues" evidence="7">
    <location>
        <begin position="1217"/>
        <end position="1229"/>
    </location>
</feature>
<evidence type="ECO:0000256" key="3">
    <source>
        <dbReference type="ARBA" id="ARBA00022448"/>
    </source>
</evidence>
<evidence type="ECO:0000256" key="6">
    <source>
        <dbReference type="RuleBase" id="RU364101"/>
    </source>
</evidence>
<keyword evidence="3 6" id="KW-0813">Transport</keyword>
<gene>
    <name evidence="10" type="ORF">LIER_05075</name>
</gene>
<feature type="compositionally biased region" description="Basic and acidic residues" evidence="7">
    <location>
        <begin position="1400"/>
        <end position="1409"/>
    </location>
</feature>
<feature type="region of interest" description="Disordered" evidence="7">
    <location>
        <begin position="1316"/>
        <end position="1447"/>
    </location>
</feature>
<keyword evidence="6" id="KW-0333">Golgi apparatus</keyword>
<dbReference type="GO" id="GO:0016192">
    <property type="term" value="P:vesicle-mediated transport"/>
    <property type="evidence" value="ECO:0007669"/>
    <property type="project" value="UniProtKB-KW"/>
</dbReference>
<proteinExistence type="inferred from homology"/>
<dbReference type="Proteomes" id="UP001454036">
    <property type="component" value="Unassembled WGS sequence"/>
</dbReference>
<evidence type="ECO:0000256" key="2">
    <source>
        <dbReference type="ARBA" id="ARBA00005927"/>
    </source>
</evidence>
<evidence type="ECO:0000313" key="11">
    <source>
        <dbReference type="Proteomes" id="UP001454036"/>
    </source>
</evidence>
<keyword evidence="11" id="KW-1185">Reference proteome</keyword>
<evidence type="ECO:0000256" key="1">
    <source>
        <dbReference type="ARBA" id="ARBA00004240"/>
    </source>
</evidence>
<dbReference type="Pfam" id="PF12932">
    <property type="entry name" value="Sec16"/>
    <property type="match status" value="1"/>
</dbReference>
<accession>A0AAV3P380</accession>
<name>A0AAV3P380_LITER</name>
<feature type="compositionally biased region" description="Basic and acidic residues" evidence="7">
    <location>
        <begin position="1232"/>
        <end position="1250"/>
    </location>
</feature>
<comment type="caution">
    <text evidence="10">The sequence shown here is derived from an EMBL/GenBank/DDBJ whole genome shotgun (WGS) entry which is preliminary data.</text>
</comment>
<feature type="compositionally biased region" description="Polar residues" evidence="7">
    <location>
        <begin position="1367"/>
        <end position="1378"/>
    </location>
</feature>
<evidence type="ECO:0000259" key="9">
    <source>
        <dbReference type="Pfam" id="PF12932"/>
    </source>
</evidence>
<feature type="compositionally biased region" description="Polar residues" evidence="7">
    <location>
        <begin position="1336"/>
        <end position="1359"/>
    </location>
</feature>
<evidence type="ECO:0000256" key="7">
    <source>
        <dbReference type="SAM" id="MobiDB-lite"/>
    </source>
</evidence>
<dbReference type="EMBL" id="BAABME010000680">
    <property type="protein sequence ID" value="GAA0144695.1"/>
    <property type="molecule type" value="Genomic_DNA"/>
</dbReference>
<feature type="compositionally biased region" description="Low complexity" evidence="7">
    <location>
        <begin position="570"/>
        <end position="602"/>
    </location>
</feature>
<keyword evidence="6" id="KW-0653">Protein transport</keyword>
<keyword evidence="6" id="KW-0472">Membrane</keyword>
<dbReference type="InterPro" id="IPR024340">
    <property type="entry name" value="Sec16_CCD"/>
</dbReference>
<evidence type="ECO:0000313" key="10">
    <source>
        <dbReference type="EMBL" id="GAA0144695.1"/>
    </source>
</evidence>
<evidence type="ECO:0000256" key="4">
    <source>
        <dbReference type="ARBA" id="ARBA00022824"/>
    </source>
</evidence>
<dbReference type="GO" id="GO:0070973">
    <property type="term" value="P:protein localization to endoplasmic reticulum exit site"/>
    <property type="evidence" value="ECO:0007669"/>
    <property type="project" value="TreeGrafter"/>
</dbReference>
<dbReference type="PANTHER" id="PTHR13402">
    <property type="entry name" value="RGPR-RELATED"/>
    <property type="match status" value="1"/>
</dbReference>
<feature type="compositionally biased region" description="Polar residues" evidence="7">
    <location>
        <begin position="1084"/>
        <end position="1103"/>
    </location>
</feature>
<feature type="region of interest" description="Disordered" evidence="7">
    <location>
        <begin position="568"/>
        <end position="602"/>
    </location>
</feature>
<keyword evidence="4 6" id="KW-0256">Endoplasmic reticulum</keyword>
<dbReference type="GO" id="GO:0000139">
    <property type="term" value="C:Golgi membrane"/>
    <property type="evidence" value="ECO:0007669"/>
    <property type="project" value="UniProtKB-SubCell"/>
</dbReference>
<dbReference type="PANTHER" id="PTHR13402:SF6">
    <property type="entry name" value="SECRETORY 16, ISOFORM I"/>
    <property type="match status" value="1"/>
</dbReference>
<evidence type="ECO:0000259" key="8">
    <source>
        <dbReference type="Pfam" id="PF12931"/>
    </source>
</evidence>
<dbReference type="Pfam" id="PF12931">
    <property type="entry name" value="TPR_Sec16"/>
    <property type="match status" value="1"/>
</dbReference>
<comment type="subcellular location">
    <subcellularLocation>
        <location evidence="1">Endoplasmic reticulum</location>
    </subcellularLocation>
    <subcellularLocation>
        <location evidence="6">Golgi apparatus membrane</location>
    </subcellularLocation>
</comment>
<comment type="similarity">
    <text evidence="2 6">Belongs to the SEC16 family.</text>
</comment>
<dbReference type="Gene3D" id="1.25.40.1030">
    <property type="match status" value="1"/>
</dbReference>
<dbReference type="CDD" id="cd09233">
    <property type="entry name" value="ACE1-Sec16-like"/>
    <property type="match status" value="1"/>
</dbReference>
<dbReference type="InterPro" id="IPR024298">
    <property type="entry name" value="Sec16_Sec23-bd"/>
</dbReference>
<evidence type="ECO:0000256" key="5">
    <source>
        <dbReference type="ARBA" id="ARBA00022892"/>
    </source>
</evidence>